<protein>
    <submittedName>
        <fullName evidence="1">Phage head closure protein</fullName>
    </submittedName>
</protein>
<accession>A0ABR7HKX6</accession>
<reference evidence="1 2" key="1">
    <citation type="submission" date="2020-08" db="EMBL/GenBank/DDBJ databases">
        <title>Genome public.</title>
        <authorList>
            <person name="Liu C."/>
            <person name="Sun Q."/>
        </authorList>
    </citation>
    <scope>NUCLEOTIDE SEQUENCE [LARGE SCALE GENOMIC DNA]</scope>
    <source>
        <strain evidence="1 2">NSJ-71</strain>
    </source>
</reference>
<dbReference type="EMBL" id="JACOPS010000002">
    <property type="protein sequence ID" value="MBC5728150.1"/>
    <property type="molecule type" value="Genomic_DNA"/>
</dbReference>
<organism evidence="1 2">
    <name type="scientific">Ruminococcus intestinalis</name>
    <dbReference type="NCBI Taxonomy" id="2763066"/>
    <lineage>
        <taxon>Bacteria</taxon>
        <taxon>Bacillati</taxon>
        <taxon>Bacillota</taxon>
        <taxon>Clostridia</taxon>
        <taxon>Eubacteriales</taxon>
        <taxon>Oscillospiraceae</taxon>
        <taxon>Ruminococcus</taxon>
    </lineage>
</organism>
<evidence type="ECO:0000313" key="1">
    <source>
        <dbReference type="EMBL" id="MBC5728150.1"/>
    </source>
</evidence>
<comment type="caution">
    <text evidence="1">The sequence shown here is derived from an EMBL/GenBank/DDBJ whole genome shotgun (WGS) entry which is preliminary data.</text>
</comment>
<dbReference type="Proteomes" id="UP000636755">
    <property type="component" value="Unassembled WGS sequence"/>
</dbReference>
<gene>
    <name evidence="1" type="ORF">H8R91_06395</name>
</gene>
<dbReference type="RefSeq" id="WP_186935315.1">
    <property type="nucleotide sequence ID" value="NZ_JACOPS010000002.1"/>
</dbReference>
<evidence type="ECO:0000313" key="2">
    <source>
        <dbReference type="Proteomes" id="UP000636755"/>
    </source>
</evidence>
<proteinExistence type="predicted"/>
<sequence length="102" mass="12277">MYWREIGFLCVETEKLDKLRKPYKDYEKREVFCNSKGVKRNEFYQAQAQGYRPELCVEIKELDYNGEGHFEYNGKMYRVIRTYPVKNECLELICQALVVETT</sequence>
<dbReference type="InterPro" id="IPR008767">
    <property type="entry name" value="Phage_SPP1_head-tail_adaptor"/>
</dbReference>
<keyword evidence="2" id="KW-1185">Reference proteome</keyword>
<name>A0ABR7HKX6_9FIRM</name>
<dbReference type="NCBIfam" id="TIGR01563">
    <property type="entry name" value="gp16_SPP1"/>
    <property type="match status" value="1"/>
</dbReference>